<dbReference type="InterPro" id="IPR036409">
    <property type="entry name" value="Aldolase_II/adducin_N_sf"/>
</dbReference>
<reference evidence="1 2" key="1">
    <citation type="submission" date="2018-12" db="EMBL/GenBank/DDBJ databases">
        <authorList>
            <consortium name="Pathogen Informatics"/>
        </authorList>
    </citation>
    <scope>NUCLEOTIDE SEQUENCE [LARGE SCALE GENOMIC DNA]</scope>
    <source>
        <strain evidence="1 2">NCTC13635</strain>
    </source>
</reference>
<gene>
    <name evidence="1" type="ORF">NCTC13635_02156</name>
</gene>
<accession>A0A447RNX6</accession>
<sequence length="72" mass="8420">MADAFYIMYYLNRACEIQMAAAQLAALSPIHTIAPHLSQHACEQLMGVEHERQQVWQAWLRRLDRLDTSYKD</sequence>
<dbReference type="EMBL" id="LR134162">
    <property type="protein sequence ID" value="VEB01541.1"/>
    <property type="molecule type" value="Genomic_DNA"/>
</dbReference>
<proteinExistence type="predicted"/>
<dbReference type="AlphaFoldDB" id="A0A447RNX6"/>
<protein>
    <submittedName>
        <fullName evidence="1">Ribulose-5-phosphate 4-epimerase related epimerase / aldolase</fullName>
    </submittedName>
</protein>
<dbReference type="Gene3D" id="3.40.225.10">
    <property type="entry name" value="Class II aldolase/adducin N-terminal domain"/>
    <property type="match status" value="1"/>
</dbReference>
<evidence type="ECO:0000313" key="1">
    <source>
        <dbReference type="EMBL" id="VEB01541.1"/>
    </source>
</evidence>
<dbReference type="Proteomes" id="UP000282433">
    <property type="component" value="Chromosome"/>
</dbReference>
<evidence type="ECO:0000313" key="2">
    <source>
        <dbReference type="Proteomes" id="UP000282433"/>
    </source>
</evidence>
<name>A0A447RNX6_KLEPN</name>
<organism evidence="1 2">
    <name type="scientific">Klebsiella pneumoniae</name>
    <dbReference type="NCBI Taxonomy" id="573"/>
    <lineage>
        <taxon>Bacteria</taxon>
        <taxon>Pseudomonadati</taxon>
        <taxon>Pseudomonadota</taxon>
        <taxon>Gammaproteobacteria</taxon>
        <taxon>Enterobacterales</taxon>
        <taxon>Enterobacteriaceae</taxon>
        <taxon>Klebsiella/Raoultella group</taxon>
        <taxon>Klebsiella</taxon>
        <taxon>Klebsiella pneumoniae complex</taxon>
    </lineage>
</organism>